<comment type="caution">
    <text evidence="4">The sequence shown here is derived from an EMBL/GenBank/DDBJ whole genome shotgun (WGS) entry which is preliminary data.</text>
</comment>
<evidence type="ECO:0000259" key="2">
    <source>
        <dbReference type="Pfam" id="PF03435"/>
    </source>
</evidence>
<sequence length="346" mass="38068">MRILLLGCGHIGRYVYESLSQRHEVVVVDKAKNCPAAVPQDALEVEVKGYDLVINALPGNVAYKASKRALEAGVDVVDISFYAEDPFSLHDVAVKNGARYVPDAGVAPGLSNVLAGRIVADLGRVDELGIYVGGIPQRPVGPLGYSITWSPLDLIEEYTRPARIKKGGQIIAVDPLGDVELIHSPIGVLEAFYTDGLRTLLRTLDVPNMYEKTLRWPGHVEKIRLIRDLGFMEEEGEPPPRLITAKLLSRLKFDVQDVVYMRVVGTRGEKKIQYEVLVKPRGNWTAMQVATGSVAVGMLYVIKDLDPGVTPPEYIGLSNRLFPRLIAVVKQQGVDIVQEAVERRAL</sequence>
<dbReference type="PANTHER" id="PTHR11133:SF22">
    <property type="entry name" value="ALPHA-AMINOADIPIC SEMIALDEHYDE SYNTHASE, MITOCHONDRIAL"/>
    <property type="match status" value="1"/>
</dbReference>
<dbReference type="Gene3D" id="3.40.50.720">
    <property type="entry name" value="NAD(P)-binding Rossmann-like Domain"/>
    <property type="match status" value="1"/>
</dbReference>
<dbReference type="Pfam" id="PF03435">
    <property type="entry name" value="Sacchrp_dh_NADP"/>
    <property type="match status" value="1"/>
</dbReference>
<name>A0A371R6V0_9CREN</name>
<dbReference type="AlphaFoldDB" id="A0A371R6V0"/>
<accession>A0A371R6V0</accession>
<dbReference type="Pfam" id="PF16653">
    <property type="entry name" value="Sacchrp_dh_C"/>
    <property type="match status" value="1"/>
</dbReference>
<dbReference type="OrthoDB" id="27588at2157"/>
<gene>
    <name evidence="4" type="ORF">CGL52_01240</name>
</gene>
<keyword evidence="1" id="KW-0560">Oxidoreductase</keyword>
<dbReference type="InterPro" id="IPR051168">
    <property type="entry name" value="AASS"/>
</dbReference>
<evidence type="ECO:0000256" key="1">
    <source>
        <dbReference type="ARBA" id="ARBA00023002"/>
    </source>
</evidence>
<protein>
    <submittedName>
        <fullName evidence="4">Saccharopine dehydrogenase</fullName>
    </submittedName>
</protein>
<dbReference type="InterPro" id="IPR032095">
    <property type="entry name" value="Sacchrp_dh-like_C"/>
</dbReference>
<feature type="domain" description="Saccharopine dehydrogenase-like C-terminal" evidence="3">
    <location>
        <begin position="105"/>
        <end position="325"/>
    </location>
</feature>
<organism evidence="4 5">
    <name type="scientific">Pyrobaculum aerophilum</name>
    <dbReference type="NCBI Taxonomy" id="13773"/>
    <lineage>
        <taxon>Archaea</taxon>
        <taxon>Thermoproteota</taxon>
        <taxon>Thermoprotei</taxon>
        <taxon>Thermoproteales</taxon>
        <taxon>Thermoproteaceae</taxon>
        <taxon>Pyrobaculum</taxon>
    </lineage>
</organism>
<proteinExistence type="predicted"/>
<dbReference type="PANTHER" id="PTHR11133">
    <property type="entry name" value="SACCHAROPINE DEHYDROGENASE"/>
    <property type="match status" value="1"/>
</dbReference>
<dbReference type="GO" id="GO:0016491">
    <property type="term" value="F:oxidoreductase activity"/>
    <property type="evidence" value="ECO:0007669"/>
    <property type="project" value="UniProtKB-KW"/>
</dbReference>
<feature type="domain" description="Saccharopine dehydrogenase NADP binding" evidence="2">
    <location>
        <begin position="3"/>
        <end position="99"/>
    </location>
</feature>
<evidence type="ECO:0000313" key="5">
    <source>
        <dbReference type="Proteomes" id="UP000256877"/>
    </source>
</evidence>
<dbReference type="InterPro" id="IPR036291">
    <property type="entry name" value="NAD(P)-bd_dom_sf"/>
</dbReference>
<evidence type="ECO:0000259" key="3">
    <source>
        <dbReference type="Pfam" id="PF16653"/>
    </source>
</evidence>
<dbReference type="Gene3D" id="3.30.360.10">
    <property type="entry name" value="Dihydrodipicolinate Reductase, domain 2"/>
    <property type="match status" value="1"/>
</dbReference>
<dbReference type="SUPFAM" id="SSF51735">
    <property type="entry name" value="NAD(P)-binding Rossmann-fold domains"/>
    <property type="match status" value="1"/>
</dbReference>
<dbReference type="SUPFAM" id="SSF55347">
    <property type="entry name" value="Glyceraldehyde-3-phosphate dehydrogenase-like, C-terminal domain"/>
    <property type="match status" value="1"/>
</dbReference>
<dbReference type="InterPro" id="IPR005097">
    <property type="entry name" value="Sacchrp_dh_NADP-bd"/>
</dbReference>
<dbReference type="Proteomes" id="UP000256877">
    <property type="component" value="Unassembled WGS sequence"/>
</dbReference>
<evidence type="ECO:0000313" key="4">
    <source>
        <dbReference type="EMBL" id="RFB00240.1"/>
    </source>
</evidence>
<reference evidence="4 5" key="1">
    <citation type="submission" date="2017-07" db="EMBL/GenBank/DDBJ databases">
        <title>Draft genome sequence of aerobic hyperthermophilic archaea, Pyrobaculum aerophilum YKB31 and YKB32.</title>
        <authorList>
            <person name="Mochizuki T."/>
            <person name="Berliner A.J."/>
            <person name="Yoshida-Takashima Y."/>
            <person name="Takaki Y."/>
            <person name="Nunoura T."/>
            <person name="Takai K."/>
        </authorList>
    </citation>
    <scope>NUCLEOTIDE SEQUENCE [LARGE SCALE GENOMIC DNA]</scope>
    <source>
        <strain evidence="4 5">YKB32</strain>
    </source>
</reference>
<dbReference type="RefSeq" id="WP_116430371.1">
    <property type="nucleotide sequence ID" value="NZ_NMUF01000002.1"/>
</dbReference>
<dbReference type="EMBL" id="NMUF01000002">
    <property type="protein sequence ID" value="RFB00240.1"/>
    <property type="molecule type" value="Genomic_DNA"/>
</dbReference>